<evidence type="ECO:0000259" key="11">
    <source>
        <dbReference type="Pfam" id="PF02770"/>
    </source>
</evidence>
<comment type="cofactor">
    <cofactor evidence="1 9">
        <name>FAD</name>
        <dbReference type="ChEBI" id="CHEBI:57692"/>
    </cofactor>
</comment>
<dbReference type="SUPFAM" id="SSF56645">
    <property type="entry name" value="Acyl-CoA dehydrogenase NM domain-like"/>
    <property type="match status" value="1"/>
</dbReference>
<keyword evidence="7 9" id="KW-0560">Oxidoreductase</keyword>
<evidence type="ECO:0000256" key="4">
    <source>
        <dbReference type="ARBA" id="ARBA00022630"/>
    </source>
</evidence>
<dbReference type="EMBL" id="GL452916">
    <property type="protein sequence ID" value="EFN76586.1"/>
    <property type="molecule type" value="Genomic_DNA"/>
</dbReference>
<keyword evidence="6" id="KW-0809">Transit peptide</keyword>
<proteinExistence type="inferred from homology"/>
<dbReference type="GO" id="GO:0003995">
    <property type="term" value="F:acyl-CoA dehydrogenase activity"/>
    <property type="evidence" value="ECO:0007669"/>
    <property type="project" value="TreeGrafter"/>
</dbReference>
<evidence type="ECO:0000313" key="15">
    <source>
        <dbReference type="Proteomes" id="UP000008237"/>
    </source>
</evidence>
<feature type="domain" description="Acyl-CoA dehydrogenase/oxidase N-terminal" evidence="12">
    <location>
        <begin position="115"/>
        <end position="193"/>
    </location>
</feature>
<protein>
    <submittedName>
        <fullName evidence="14">Acyl-CoA dehydrogenase family member 9, mitochondrial</fullName>
    </submittedName>
</protein>
<evidence type="ECO:0000256" key="7">
    <source>
        <dbReference type="ARBA" id="ARBA00023002"/>
    </source>
</evidence>
<evidence type="ECO:0000259" key="12">
    <source>
        <dbReference type="Pfam" id="PF02771"/>
    </source>
</evidence>
<reference evidence="14 15" key="1">
    <citation type="journal article" date="2010" name="Science">
        <title>Genomic comparison of the ants Camponotus floridanus and Harpegnathos saltator.</title>
        <authorList>
            <person name="Bonasio R."/>
            <person name="Zhang G."/>
            <person name="Ye C."/>
            <person name="Mutti N.S."/>
            <person name="Fang X."/>
            <person name="Qin N."/>
            <person name="Donahue G."/>
            <person name="Yang P."/>
            <person name="Li Q."/>
            <person name="Li C."/>
            <person name="Zhang P."/>
            <person name="Huang Z."/>
            <person name="Berger S.L."/>
            <person name="Reinberg D."/>
            <person name="Wang J."/>
            <person name="Liebig J."/>
        </authorList>
    </citation>
    <scope>NUCLEOTIDE SEQUENCE [LARGE SCALE GENOMIC DNA]</scope>
    <source>
        <strain evidence="14 15">R22 G/1</strain>
    </source>
</reference>
<organism evidence="15">
    <name type="scientific">Harpegnathos saltator</name>
    <name type="common">Jerdon's jumping ant</name>
    <dbReference type="NCBI Taxonomy" id="610380"/>
    <lineage>
        <taxon>Eukaryota</taxon>
        <taxon>Metazoa</taxon>
        <taxon>Ecdysozoa</taxon>
        <taxon>Arthropoda</taxon>
        <taxon>Hexapoda</taxon>
        <taxon>Insecta</taxon>
        <taxon>Pterygota</taxon>
        <taxon>Neoptera</taxon>
        <taxon>Endopterygota</taxon>
        <taxon>Hymenoptera</taxon>
        <taxon>Apocrita</taxon>
        <taxon>Aculeata</taxon>
        <taxon>Formicoidea</taxon>
        <taxon>Formicidae</taxon>
        <taxon>Ponerinae</taxon>
        <taxon>Ponerini</taxon>
        <taxon>Harpegnathos</taxon>
    </lineage>
</organism>
<dbReference type="Pfam" id="PF02771">
    <property type="entry name" value="Acyl-CoA_dh_N"/>
    <property type="match status" value="1"/>
</dbReference>
<dbReference type="InterPro" id="IPR009100">
    <property type="entry name" value="AcylCoA_DH/oxidase_NM_dom_sf"/>
</dbReference>
<dbReference type="Pfam" id="PF21343">
    <property type="entry name" value="ACAD9-ACADV_C"/>
    <property type="match status" value="1"/>
</dbReference>
<dbReference type="Pfam" id="PF02770">
    <property type="entry name" value="Acyl-CoA_dh_M"/>
    <property type="match status" value="1"/>
</dbReference>
<evidence type="ECO:0000313" key="14">
    <source>
        <dbReference type="EMBL" id="EFN76586.1"/>
    </source>
</evidence>
<sequence>MMLARRLFCQKQLWQVSCKYRTVVRHTQSTANQIPETFSVGSLNLEPKRLPEALKKQPQRQPFAKNLFLGALDHEFMYYPEPQTKDRYNEFFEWLKPIENCISECLANPEDIERNEILSELKNLGLFRAYVSEDYNGLNLNHTELAKLLEVLSSLPWLGSYFVKNYIMPIQLINMLGSDAQKAKYLPRIVSGEVVPTVCFTEANGFNPQNIETRAVSLDDNMHWLLSGEKTFVTNGQDANLFIIFAQCGLGRASTAVDNVLSVFLVESNVRITVRDVSILVGQQGTSISTITFNDIKVPKENLLGKIGSGMDVLIDLIAPGNRQIAPQTIGILKNFIKLLVKNILQRKHLDRDLHEYELIQQAIGKIATRLYGMESILYMTTGMMDTFDKQDCALEKAMVEVYCANECIACIHEGLHVIGAQSYIRGNPYMQILEDALSYTLYDSYNIDSNVYVSLLGLQHTGKNMYKHIHKLRNPFMYPKYIVKWMFGYTPVRKVGGAEHMHPSLAPTDPILDTCISKLADVAILLLERHGQDISDQQMELGRLSDLATRTFALISVLSRTSRAYCIGLRNAEQERHVANSFAIFCLGRVTMLTDEILKGSWSNGDRLFQDIANLIYSKKDYFAEHPLKRTY</sequence>
<evidence type="ECO:0000256" key="2">
    <source>
        <dbReference type="ARBA" id="ARBA00004173"/>
    </source>
</evidence>
<dbReference type="GO" id="GO:0005739">
    <property type="term" value="C:mitochondrion"/>
    <property type="evidence" value="ECO:0007669"/>
    <property type="project" value="UniProtKB-SubCell"/>
</dbReference>
<dbReference type="InterPro" id="IPR036250">
    <property type="entry name" value="AcylCo_DH-like_C"/>
</dbReference>
<comment type="similarity">
    <text evidence="3 9">Belongs to the acyl-CoA dehydrogenase family.</text>
</comment>
<comment type="subcellular location">
    <subcellularLocation>
        <location evidence="2">Mitochondrion</location>
    </subcellularLocation>
</comment>
<keyword evidence="15" id="KW-1185">Reference proteome</keyword>
<dbReference type="Proteomes" id="UP000008237">
    <property type="component" value="Unassembled WGS sequence"/>
</dbReference>
<dbReference type="Gene3D" id="1.20.140.10">
    <property type="entry name" value="Butyryl-CoA Dehydrogenase, subunit A, domain 3"/>
    <property type="match status" value="2"/>
</dbReference>
<evidence type="ECO:0000256" key="9">
    <source>
        <dbReference type="RuleBase" id="RU362125"/>
    </source>
</evidence>
<dbReference type="OMA" id="IYAMWAS"/>
<feature type="domain" description="Acyl-CoA dehydrogenase/oxidase C-terminal" evidence="10">
    <location>
        <begin position="308"/>
        <end position="444"/>
    </location>
</feature>
<dbReference type="AlphaFoldDB" id="E2C643"/>
<gene>
    <name evidence="14" type="ORF">EAI_06688</name>
</gene>
<dbReference type="PANTHER" id="PTHR43884">
    <property type="entry name" value="ACYL-COA DEHYDROGENASE"/>
    <property type="match status" value="1"/>
</dbReference>
<dbReference type="InterPro" id="IPR037069">
    <property type="entry name" value="AcylCoA_DH/ox_N_sf"/>
</dbReference>
<dbReference type="Gene3D" id="1.10.540.10">
    <property type="entry name" value="Acyl-CoA dehydrogenase/oxidase, N-terminal domain"/>
    <property type="match status" value="1"/>
</dbReference>
<dbReference type="InParanoid" id="E2C643"/>
<dbReference type="InterPro" id="IPR006091">
    <property type="entry name" value="Acyl-CoA_Oxase/DH_mid-dom"/>
</dbReference>
<evidence type="ECO:0000256" key="5">
    <source>
        <dbReference type="ARBA" id="ARBA00022827"/>
    </source>
</evidence>
<feature type="domain" description="ACAD9/ACADV-like C-terminal" evidence="13">
    <location>
        <begin position="508"/>
        <end position="622"/>
    </location>
</feature>
<evidence type="ECO:0000256" key="3">
    <source>
        <dbReference type="ARBA" id="ARBA00009347"/>
    </source>
</evidence>
<dbReference type="InterPro" id="IPR049448">
    <property type="entry name" value="ACAD9/ACADV-like_C"/>
</dbReference>
<keyword evidence="5 9" id="KW-0274">FAD</keyword>
<keyword evidence="8" id="KW-0496">Mitochondrion</keyword>
<dbReference type="Pfam" id="PF00441">
    <property type="entry name" value="Acyl-CoA_dh_1"/>
    <property type="match status" value="1"/>
</dbReference>
<dbReference type="OrthoDB" id="354at2759"/>
<evidence type="ECO:0000259" key="13">
    <source>
        <dbReference type="Pfam" id="PF21343"/>
    </source>
</evidence>
<dbReference type="PANTHER" id="PTHR43884:SF9">
    <property type="entry name" value="COMPLEX I ASSEMBLY FACTOR ACAD9, MITOCHONDRIAL"/>
    <property type="match status" value="1"/>
</dbReference>
<dbReference type="InterPro" id="IPR013786">
    <property type="entry name" value="AcylCoA_DH/ox_N"/>
</dbReference>
<accession>E2C643</accession>
<evidence type="ECO:0000256" key="1">
    <source>
        <dbReference type="ARBA" id="ARBA00001974"/>
    </source>
</evidence>
<name>E2C643_HARSA</name>
<evidence type="ECO:0000256" key="6">
    <source>
        <dbReference type="ARBA" id="ARBA00022946"/>
    </source>
</evidence>
<dbReference type="STRING" id="610380.E2C643"/>
<dbReference type="InterPro" id="IPR046373">
    <property type="entry name" value="Acyl-CoA_Oxase/DH_mid-dom_sf"/>
</dbReference>
<feature type="domain" description="Acyl-CoA oxidase/dehydrogenase middle" evidence="11">
    <location>
        <begin position="202"/>
        <end position="295"/>
    </location>
</feature>
<dbReference type="Gene3D" id="2.40.110.10">
    <property type="entry name" value="Butyryl-CoA Dehydrogenase, subunit A, domain 2"/>
    <property type="match status" value="1"/>
</dbReference>
<dbReference type="GO" id="GO:0050660">
    <property type="term" value="F:flavin adenine dinucleotide binding"/>
    <property type="evidence" value="ECO:0007669"/>
    <property type="project" value="InterPro"/>
</dbReference>
<dbReference type="GO" id="GO:0006631">
    <property type="term" value="P:fatty acid metabolic process"/>
    <property type="evidence" value="ECO:0007669"/>
    <property type="project" value="UniProtKB-ARBA"/>
</dbReference>
<evidence type="ECO:0000259" key="10">
    <source>
        <dbReference type="Pfam" id="PF00441"/>
    </source>
</evidence>
<dbReference type="InterPro" id="IPR009075">
    <property type="entry name" value="AcylCo_DH/oxidase_C"/>
</dbReference>
<dbReference type="SUPFAM" id="SSF47203">
    <property type="entry name" value="Acyl-CoA dehydrogenase C-terminal domain-like"/>
    <property type="match status" value="1"/>
</dbReference>
<keyword evidence="4 9" id="KW-0285">Flavoprotein</keyword>
<evidence type="ECO:0000256" key="8">
    <source>
        <dbReference type="ARBA" id="ARBA00023128"/>
    </source>
</evidence>
<dbReference type="PhylomeDB" id="E2C643"/>
<dbReference type="FunCoup" id="E2C643">
    <property type="interactions" value="126"/>
</dbReference>